<comment type="caution">
    <text evidence="1">The sequence shown here is derived from an EMBL/GenBank/DDBJ whole genome shotgun (WGS) entry which is preliminary data.</text>
</comment>
<evidence type="ECO:0000313" key="2">
    <source>
        <dbReference type="Proteomes" id="UP000789570"/>
    </source>
</evidence>
<gene>
    <name evidence="1" type="ORF">FCALED_LOCUS14107</name>
</gene>
<accession>A0A9N9I0N9</accession>
<dbReference type="AlphaFoldDB" id="A0A9N9I0N9"/>
<reference evidence="1" key="1">
    <citation type="submission" date="2021-06" db="EMBL/GenBank/DDBJ databases">
        <authorList>
            <person name="Kallberg Y."/>
            <person name="Tangrot J."/>
            <person name="Rosling A."/>
        </authorList>
    </citation>
    <scope>NUCLEOTIDE SEQUENCE</scope>
    <source>
        <strain evidence="1">UK204</strain>
    </source>
</reference>
<evidence type="ECO:0000313" key="1">
    <source>
        <dbReference type="EMBL" id="CAG8714913.1"/>
    </source>
</evidence>
<dbReference type="EMBL" id="CAJVPQ010009384">
    <property type="protein sequence ID" value="CAG8714913.1"/>
    <property type="molecule type" value="Genomic_DNA"/>
</dbReference>
<feature type="non-terminal residue" evidence="1">
    <location>
        <position position="75"/>
    </location>
</feature>
<protein>
    <submittedName>
        <fullName evidence="1">12366_t:CDS:1</fullName>
    </submittedName>
</protein>
<name>A0A9N9I0N9_9GLOM</name>
<keyword evidence="2" id="KW-1185">Reference proteome</keyword>
<proteinExistence type="predicted"/>
<sequence length="75" mass="8327">MRIAVNIAASSTIEDEGNVVTNADKKETIGEYGFVYSQAILILIEGMPKPMRKSSVWNSNVWQQKTVAKELVVLD</sequence>
<dbReference type="Proteomes" id="UP000789570">
    <property type="component" value="Unassembled WGS sequence"/>
</dbReference>
<organism evidence="1 2">
    <name type="scientific">Funneliformis caledonium</name>
    <dbReference type="NCBI Taxonomy" id="1117310"/>
    <lineage>
        <taxon>Eukaryota</taxon>
        <taxon>Fungi</taxon>
        <taxon>Fungi incertae sedis</taxon>
        <taxon>Mucoromycota</taxon>
        <taxon>Glomeromycotina</taxon>
        <taxon>Glomeromycetes</taxon>
        <taxon>Glomerales</taxon>
        <taxon>Glomeraceae</taxon>
        <taxon>Funneliformis</taxon>
    </lineage>
</organism>